<evidence type="ECO:0000313" key="13">
    <source>
        <dbReference type="Proteomes" id="UP001187531"/>
    </source>
</evidence>
<dbReference type="FunFam" id="1.20.1060.20:FF:000002">
    <property type="entry name" value="Structural maintenance of chromosomes 3"/>
    <property type="match status" value="1"/>
</dbReference>
<keyword evidence="3" id="KW-0132">Cell division</keyword>
<dbReference type="InterPro" id="IPR003395">
    <property type="entry name" value="RecF/RecN/SMC_N"/>
</dbReference>
<dbReference type="Gene3D" id="1.20.1060.20">
    <property type="match status" value="1"/>
</dbReference>
<organism evidence="12 13">
    <name type="scientific">Artemia franciscana</name>
    <name type="common">Brine shrimp</name>
    <name type="synonym">Artemia sanfranciscana</name>
    <dbReference type="NCBI Taxonomy" id="6661"/>
    <lineage>
        <taxon>Eukaryota</taxon>
        <taxon>Metazoa</taxon>
        <taxon>Ecdysozoa</taxon>
        <taxon>Arthropoda</taxon>
        <taxon>Crustacea</taxon>
        <taxon>Branchiopoda</taxon>
        <taxon>Anostraca</taxon>
        <taxon>Artemiidae</taxon>
        <taxon>Artemia</taxon>
    </lineage>
</organism>
<feature type="compositionally biased region" description="Basic and acidic residues" evidence="10">
    <location>
        <begin position="251"/>
        <end position="283"/>
    </location>
</feature>
<dbReference type="EMBL" id="JAVRJZ010000015">
    <property type="protein sequence ID" value="KAK2712693.1"/>
    <property type="molecule type" value="Genomic_DNA"/>
</dbReference>
<evidence type="ECO:0000256" key="3">
    <source>
        <dbReference type="ARBA" id="ARBA00022618"/>
    </source>
</evidence>
<dbReference type="AlphaFoldDB" id="A0AA88KYV7"/>
<evidence type="ECO:0000256" key="4">
    <source>
        <dbReference type="ARBA" id="ARBA00022776"/>
    </source>
</evidence>
<dbReference type="InterPro" id="IPR010935">
    <property type="entry name" value="SMC_hinge"/>
</dbReference>
<dbReference type="InterPro" id="IPR024704">
    <property type="entry name" value="SMC"/>
</dbReference>
<feature type="coiled-coil region" evidence="9">
    <location>
        <begin position="399"/>
        <end position="454"/>
    </location>
</feature>
<dbReference type="FunFam" id="3.40.50.300:FF:000424">
    <property type="entry name" value="Structural maintenance of chromosomes 3"/>
    <property type="match status" value="1"/>
</dbReference>
<dbReference type="PANTHER" id="PTHR43977">
    <property type="entry name" value="STRUCTURAL MAINTENANCE OF CHROMOSOMES PROTEIN 3"/>
    <property type="match status" value="1"/>
</dbReference>
<sequence length="1203" mass="139413">MYIKQVIIQGFKSYREQTVVEPFHPKHNVVVGRNGSGKSNFFYAIQFVLSDEFNNLRPEQRQALLHEGNGPKVISAYVEIIFDNSDQRLPIEKEEVALRRVIGSKKDQYFLNKKLVTRTDVLNLLESAGFSRSNPYYIVKQGKINQMATAPDSYRLKLLREVAGTRVYDERREESLGILKETDGKIDKIEDFLRTIEDRLETLKGEKEELKEYQKWDKMRRALEFAVYDRDLKDTKKKLDDMEAVRASSGKTKEQRSKDLKEAQDKVKSSSKQVKEIKTQGSSLKEEIESLKDELQKAVREKTKLDLNVKDLNEDIKGDADSRNRAMRELEDLENRIKEKTDELNALKPKYEEAKAKEEAIAKLLTTKEQKRKELYARQGRGSQFASKKDRDVWIKGELRALNRAIKEKEEQIHKLEDAIRKDSDRKVELERRVEELTTEMDTHRQSIEEHNKTFYEMKKRKDLLSSEKNELWRQENEIQTGIQSLREEYGKFDQNLRSMVGKAILNGRDSVRKVLDFFTANGGADAEVVSSYHGLVIENFECEKSIYTAVEVTAGNKFFHHIVDSDRIGTKILKEMNKQKLPGDVTFMPINRLVVRPPNYPENNRDAIPMVSKLNYDERFSKVMKFMFGRTLICRNLEVATTLARTTELDCVTIDGDQVSSKGSLTGGYFNTSRSRLELQKNLTQTKAALAIEEEKYEELKERIRKIETEINSIVSEMQKTETRNSKAKDVFDKVKADVRLMREELNNIVHSQPSRERSLAQLKSSLETMLTSKEGFEAEINQDLMETLSVNDQIQADHLDDEIRAATQENKICFANRMQLEASKSKLENLLQNNLLRRRDELNQALQEISVEDRQRILEQNKNELDLCKKRIVETEKKLKAAEKNQSSHNNTLKDAQADLEQWRTKEKEMQDQIAKEKDDLDRMANKQTTLTQKIEECQQKIRDLGSLPTEAFEKYKSWTQKQLFKQLEKANSELKKYSHVNKKALDQFMSFSEQKEKLVKRKEELDTGKEKIRELMSALEQRKYEAIQNTFSQVSKNFTEVFKKLVPYGSGELRMESKTSNDDVSQDIEEGPVLDNFTGVGIRVAFNGEHEMKEMNQLSGGQKSLVALALIFAIQKCDPAPFYLFDEIDAALDATHRAAVANMIHELSGEAQFITTTFRPELLLHANKFYGVRFRNKVSHIDCVTREEAYDFVEDDQTHG</sequence>
<proteinExistence type="inferred from homology"/>
<keyword evidence="6 8" id="KW-0539">Nucleus</keyword>
<evidence type="ECO:0000256" key="8">
    <source>
        <dbReference type="PIRNR" id="PIRNR005719"/>
    </source>
</evidence>
<dbReference type="GO" id="GO:0005694">
    <property type="term" value="C:chromosome"/>
    <property type="evidence" value="ECO:0007669"/>
    <property type="project" value="InterPro"/>
</dbReference>
<dbReference type="GO" id="GO:0005524">
    <property type="term" value="F:ATP binding"/>
    <property type="evidence" value="ECO:0007669"/>
    <property type="project" value="InterPro"/>
</dbReference>
<dbReference type="InterPro" id="IPR027417">
    <property type="entry name" value="P-loop_NTPase"/>
</dbReference>
<accession>A0AA88KYV7</accession>
<dbReference type="FunFam" id="3.40.50.300:FF:000370">
    <property type="entry name" value="Structural maintenance of chromosomes 3"/>
    <property type="match status" value="1"/>
</dbReference>
<evidence type="ECO:0000256" key="10">
    <source>
        <dbReference type="SAM" id="MobiDB-lite"/>
    </source>
</evidence>
<keyword evidence="7" id="KW-0131">Cell cycle</keyword>
<dbReference type="Gene3D" id="3.40.50.300">
    <property type="entry name" value="P-loop containing nucleotide triphosphate hydrolases"/>
    <property type="match status" value="2"/>
</dbReference>
<comment type="subcellular location">
    <subcellularLocation>
        <location evidence="1 8">Nucleus</location>
    </subcellularLocation>
</comment>
<gene>
    <name evidence="12" type="ORF">QYM36_011394</name>
</gene>
<name>A0AA88KYV7_ARTSF</name>
<comment type="similarity">
    <text evidence="2">Belongs to the SMC family. SMC3 subfamily.</text>
</comment>
<dbReference type="Pfam" id="PF02463">
    <property type="entry name" value="SMC_N"/>
    <property type="match status" value="1"/>
</dbReference>
<keyword evidence="13" id="KW-1185">Reference proteome</keyword>
<dbReference type="InterPro" id="IPR036277">
    <property type="entry name" value="SMC_hinge_sf"/>
</dbReference>
<feature type="coiled-coil region" evidence="9">
    <location>
        <begin position="186"/>
        <end position="213"/>
    </location>
</feature>
<feature type="coiled-coil region" evidence="9">
    <location>
        <begin position="834"/>
        <end position="943"/>
    </location>
</feature>
<dbReference type="SUPFAM" id="SSF75553">
    <property type="entry name" value="Smc hinge domain"/>
    <property type="match status" value="1"/>
</dbReference>
<evidence type="ECO:0000256" key="7">
    <source>
        <dbReference type="ARBA" id="ARBA00023306"/>
    </source>
</evidence>
<reference evidence="12" key="1">
    <citation type="submission" date="2023-07" db="EMBL/GenBank/DDBJ databases">
        <title>Chromosome-level genome assembly of Artemia franciscana.</title>
        <authorList>
            <person name="Jo E."/>
        </authorList>
    </citation>
    <scope>NUCLEOTIDE SEQUENCE</scope>
    <source>
        <tissue evidence="12">Whole body</tissue>
    </source>
</reference>
<evidence type="ECO:0000256" key="2">
    <source>
        <dbReference type="ARBA" id="ARBA00005917"/>
    </source>
</evidence>
<evidence type="ECO:0000256" key="9">
    <source>
        <dbReference type="SAM" id="Coils"/>
    </source>
</evidence>
<dbReference type="GO" id="GO:0016887">
    <property type="term" value="F:ATP hydrolysis activity"/>
    <property type="evidence" value="ECO:0007669"/>
    <property type="project" value="InterPro"/>
</dbReference>
<evidence type="ECO:0000256" key="6">
    <source>
        <dbReference type="ARBA" id="ARBA00023242"/>
    </source>
</evidence>
<dbReference type="Gene3D" id="3.30.70.1620">
    <property type="match status" value="1"/>
</dbReference>
<comment type="caution">
    <text evidence="12">The sequence shown here is derived from an EMBL/GenBank/DDBJ whole genome shotgun (WGS) entry which is preliminary data.</text>
</comment>
<dbReference type="Proteomes" id="UP001187531">
    <property type="component" value="Unassembled WGS sequence"/>
</dbReference>
<dbReference type="SUPFAM" id="SSF52540">
    <property type="entry name" value="P-loop containing nucleoside triphosphate hydrolases"/>
    <property type="match status" value="2"/>
</dbReference>
<evidence type="ECO:0000256" key="1">
    <source>
        <dbReference type="ARBA" id="ARBA00004123"/>
    </source>
</evidence>
<feature type="coiled-coil region" evidence="9">
    <location>
        <begin position="970"/>
        <end position="1025"/>
    </location>
</feature>
<feature type="domain" description="SMC hinge" evidence="11">
    <location>
        <begin position="531"/>
        <end position="645"/>
    </location>
</feature>
<dbReference type="GO" id="GO:0051301">
    <property type="term" value="P:cell division"/>
    <property type="evidence" value="ECO:0007669"/>
    <property type="project" value="UniProtKB-KW"/>
</dbReference>
<dbReference type="Pfam" id="PF06470">
    <property type="entry name" value="SMC_hinge"/>
    <property type="match status" value="1"/>
</dbReference>
<evidence type="ECO:0000313" key="12">
    <source>
        <dbReference type="EMBL" id="KAK2712693.1"/>
    </source>
</evidence>
<evidence type="ECO:0000256" key="5">
    <source>
        <dbReference type="ARBA" id="ARBA00023054"/>
    </source>
</evidence>
<dbReference type="CDD" id="cd03272">
    <property type="entry name" value="ABC_SMC3_euk"/>
    <property type="match status" value="1"/>
</dbReference>
<protein>
    <recommendedName>
        <fullName evidence="8">Structural maintenance of chromosomes protein</fullName>
    </recommendedName>
</protein>
<dbReference type="GO" id="GO:0005634">
    <property type="term" value="C:nucleus"/>
    <property type="evidence" value="ECO:0007669"/>
    <property type="project" value="UniProtKB-SubCell"/>
</dbReference>
<keyword evidence="4" id="KW-0498">Mitosis</keyword>
<feature type="coiled-coil region" evidence="9">
    <location>
        <begin position="677"/>
        <end position="725"/>
    </location>
</feature>
<dbReference type="InterPro" id="IPR041741">
    <property type="entry name" value="SMC3_ABC_euk"/>
</dbReference>
<dbReference type="SMART" id="SM00968">
    <property type="entry name" value="SMC_hinge"/>
    <property type="match status" value="1"/>
</dbReference>
<dbReference type="GO" id="GO:0051276">
    <property type="term" value="P:chromosome organization"/>
    <property type="evidence" value="ECO:0007669"/>
    <property type="project" value="InterPro"/>
</dbReference>
<dbReference type="PIRSF" id="PIRSF005719">
    <property type="entry name" value="SMC"/>
    <property type="match status" value="1"/>
</dbReference>
<feature type="region of interest" description="Disordered" evidence="10">
    <location>
        <begin position="241"/>
        <end position="283"/>
    </location>
</feature>
<evidence type="ECO:0000259" key="11">
    <source>
        <dbReference type="SMART" id="SM00968"/>
    </source>
</evidence>
<keyword evidence="5 9" id="KW-0175">Coiled coil</keyword>